<evidence type="ECO:0000313" key="3">
    <source>
        <dbReference type="Proteomes" id="UP000718451"/>
    </source>
</evidence>
<comment type="caution">
    <text evidence="2">The sequence shown here is derived from an EMBL/GenBank/DDBJ whole genome shotgun (WGS) entry which is preliminary data.</text>
</comment>
<reference evidence="2 3" key="1">
    <citation type="submission" date="2020-04" db="EMBL/GenBank/DDBJ databases">
        <authorList>
            <person name="Yoon J."/>
        </authorList>
    </citation>
    <scope>NUCLEOTIDE SEQUENCE [LARGE SCALE GENOMIC DNA]</scope>
    <source>
        <strain evidence="2 3">DJ-13</strain>
    </source>
</reference>
<feature type="transmembrane region" description="Helical" evidence="1">
    <location>
        <begin position="52"/>
        <end position="73"/>
    </location>
</feature>
<sequence length="108" mass="12754">MEKILSIFRGYSLGRTKVALFGLFISAIGFQFYVNINFEKGQIIANDGEIPLFLWIAIIFFFSLLILLDFWFYRDNSKRKKKIIDLLENENVDNEIKLQISKKLDRLL</sequence>
<dbReference type="EMBL" id="JAAWWL010000001">
    <property type="protein sequence ID" value="NKI31256.1"/>
    <property type="molecule type" value="Genomic_DNA"/>
</dbReference>
<organism evidence="2 3">
    <name type="scientific">Croceivirga thetidis</name>
    <dbReference type="NCBI Taxonomy" id="2721623"/>
    <lineage>
        <taxon>Bacteria</taxon>
        <taxon>Pseudomonadati</taxon>
        <taxon>Bacteroidota</taxon>
        <taxon>Flavobacteriia</taxon>
        <taxon>Flavobacteriales</taxon>
        <taxon>Flavobacteriaceae</taxon>
        <taxon>Croceivirga</taxon>
    </lineage>
</organism>
<keyword evidence="3" id="KW-1185">Reference proteome</keyword>
<dbReference type="Proteomes" id="UP000718451">
    <property type="component" value="Unassembled WGS sequence"/>
</dbReference>
<protein>
    <submittedName>
        <fullName evidence="2">Uncharacterized protein</fullName>
    </submittedName>
</protein>
<dbReference type="RefSeq" id="WP_168551440.1">
    <property type="nucleotide sequence ID" value="NZ_JAAWWL010000001.1"/>
</dbReference>
<keyword evidence="1" id="KW-0812">Transmembrane</keyword>
<evidence type="ECO:0000256" key="1">
    <source>
        <dbReference type="SAM" id="Phobius"/>
    </source>
</evidence>
<gene>
    <name evidence="2" type="ORF">HCU67_04825</name>
</gene>
<proteinExistence type="predicted"/>
<accession>A0ABX1GQA6</accession>
<evidence type="ECO:0000313" key="2">
    <source>
        <dbReference type="EMBL" id="NKI31256.1"/>
    </source>
</evidence>
<name>A0ABX1GQA6_9FLAO</name>
<keyword evidence="1" id="KW-1133">Transmembrane helix</keyword>
<keyword evidence="1" id="KW-0472">Membrane</keyword>
<feature type="transmembrane region" description="Helical" evidence="1">
    <location>
        <begin position="12"/>
        <end position="32"/>
    </location>
</feature>